<name>A0A9P6M282_MORAP</name>
<proteinExistence type="predicted"/>
<dbReference type="PRINTS" id="PR00998">
    <property type="entry name" value="CRBOXYPTASET"/>
</dbReference>
<dbReference type="Proteomes" id="UP000738359">
    <property type="component" value="Unassembled WGS sequence"/>
</dbReference>
<evidence type="ECO:0000313" key="1">
    <source>
        <dbReference type="EMBL" id="KAF9963566.1"/>
    </source>
</evidence>
<dbReference type="AlphaFoldDB" id="A0A9P6M282"/>
<dbReference type="GO" id="GO:0004181">
    <property type="term" value="F:metallocarboxypeptidase activity"/>
    <property type="evidence" value="ECO:0007669"/>
    <property type="project" value="InterPro"/>
</dbReference>
<dbReference type="SUPFAM" id="SSF55486">
    <property type="entry name" value="Metalloproteases ('zincins'), catalytic domain"/>
    <property type="match status" value="1"/>
</dbReference>
<dbReference type="Pfam" id="PF02074">
    <property type="entry name" value="Peptidase_M32"/>
    <property type="match status" value="2"/>
</dbReference>
<dbReference type="InterPro" id="IPR001333">
    <property type="entry name" value="Peptidase_M32_Taq"/>
</dbReference>
<dbReference type="PANTHER" id="PTHR34217">
    <property type="entry name" value="METAL-DEPENDENT CARBOXYPEPTIDASE"/>
    <property type="match status" value="1"/>
</dbReference>
<evidence type="ECO:0000313" key="2">
    <source>
        <dbReference type="Proteomes" id="UP000738359"/>
    </source>
</evidence>
<dbReference type="CDD" id="cd06460">
    <property type="entry name" value="M32_Taq"/>
    <property type="match status" value="1"/>
</dbReference>
<accession>A0A9P6M282</accession>
<dbReference type="Gene3D" id="1.10.1370.30">
    <property type="match status" value="1"/>
</dbReference>
<dbReference type="EMBL" id="JAAAHY010000456">
    <property type="protein sequence ID" value="KAF9963566.1"/>
    <property type="molecule type" value="Genomic_DNA"/>
</dbReference>
<evidence type="ECO:0008006" key="3">
    <source>
        <dbReference type="Google" id="ProtNLM"/>
    </source>
</evidence>
<dbReference type="PANTHER" id="PTHR34217:SF1">
    <property type="entry name" value="CARBOXYPEPTIDASE 1"/>
    <property type="match status" value="1"/>
</dbReference>
<keyword evidence="2" id="KW-1185">Reference proteome</keyword>
<reference evidence="1" key="1">
    <citation type="journal article" date="2020" name="Fungal Divers.">
        <title>Resolving the Mortierellaceae phylogeny through synthesis of multi-gene phylogenetics and phylogenomics.</title>
        <authorList>
            <person name="Vandepol N."/>
            <person name="Liber J."/>
            <person name="Desiro A."/>
            <person name="Na H."/>
            <person name="Kennedy M."/>
            <person name="Barry K."/>
            <person name="Grigoriev I.V."/>
            <person name="Miller A.N."/>
            <person name="O'Donnell K."/>
            <person name="Stajich J.E."/>
            <person name="Bonito G."/>
        </authorList>
    </citation>
    <scope>NUCLEOTIDE SEQUENCE</scope>
    <source>
        <strain evidence="1">CK1249</strain>
    </source>
</reference>
<gene>
    <name evidence="1" type="ORF">BGZ70_007330</name>
</gene>
<dbReference type="GO" id="GO:0006508">
    <property type="term" value="P:proteolysis"/>
    <property type="evidence" value="ECO:0007669"/>
    <property type="project" value="InterPro"/>
</dbReference>
<comment type="caution">
    <text evidence="1">The sequence shown here is derived from an EMBL/GenBank/DDBJ whole genome shotgun (WGS) entry which is preliminary data.</text>
</comment>
<dbReference type="PROSITE" id="PS52034">
    <property type="entry name" value="PEPTIDASE_M32"/>
    <property type="match status" value="1"/>
</dbReference>
<organism evidence="1 2">
    <name type="scientific">Mortierella alpina</name>
    <name type="common">Oleaginous fungus</name>
    <name type="synonym">Mortierella renispora</name>
    <dbReference type="NCBI Taxonomy" id="64518"/>
    <lineage>
        <taxon>Eukaryota</taxon>
        <taxon>Fungi</taxon>
        <taxon>Fungi incertae sedis</taxon>
        <taxon>Mucoromycota</taxon>
        <taxon>Mortierellomycotina</taxon>
        <taxon>Mortierellomycetes</taxon>
        <taxon>Mortierellales</taxon>
        <taxon>Mortierellaceae</taxon>
        <taxon>Mortierella</taxon>
    </lineage>
</organism>
<protein>
    <recommendedName>
        <fullName evidence="3">Carboxypeptidase Taq</fullName>
    </recommendedName>
</protein>
<dbReference type="OrthoDB" id="10249837at2759"/>
<sequence>MLRATMTVLAKTSAELSSESVRSLYNQLIVRVKEISHLEAASGLLQWDQEVMMPPKAADSRADQVSALAGLSHGLKSAPALGSILEELEKRQAIQDLSADLNPFEIANIRLSRKAIKDATSLPSELVKTIAALNSKSCNAWAEARKESNFAKFAPFLEEQIRTLREKVSYQMKAGICEEARKINEKARVSLGLKDDEKCYKGYYQALIDEYEPGFKEDRLQLLFNDLKKNIVPLIAKIKAKNFQHDNSFLQGDFDVAKQTAYSHRIAKEIGFDTDAGRLDVSTHPFTGGPHPTDVRMTTRYTANYMMEGLTSTIHETGHSLYEQGRNPEYYDTPVSQALSLGVHESQSLLWERMVGLSRQFWTYALPLLKEQFQEPSHQNLQAASAEQMYKAFNRVDPGFIRVEADEVTYPLHIILRYEIEKSLVEGDITVAEIPNLWNAKMKEYLGLDVTEDRLGCLQDTHWAFGLIGYFPTYTLGSIYAVQIFGAAKEAIPNLDEHLTKGEFHVLKKWLNENIHKQGSLRESGDDLIHHLTGKSLDSSLYVQYLTAKYTEIYDL</sequence>